<dbReference type="AlphaFoldDB" id="A0A4Y8KNB8"/>
<sequence>MTTSNSPVLAGFAHGTSSAEGQAATVELMRAVAKAHPAIDVRLGYVDVQQPDPAATLGAVERGRPVVVVPLLLSAGYHVHVDLTEAVQAETNRHVVLTGALGPDPRLTDLLLLRLTEAGLTNDDVVVLAVAGSSDARAVADCHVVRAQLAALLGREVSVGFLSAASPRLPDAVAAARDAHPGRRIVVSSYLLAPGYFQSLVEVAGADAVTGPLLTFSGPAPEQLVAVVASRYQNALAPQR</sequence>
<dbReference type="RefSeq" id="WP_134174267.1">
    <property type="nucleotide sequence ID" value="NZ_SODI01000001.1"/>
</dbReference>
<dbReference type="PANTHER" id="PTHR33542:SF5">
    <property type="entry name" value="FERROCHELATASE CHE1"/>
    <property type="match status" value="1"/>
</dbReference>
<gene>
    <name evidence="3" type="ORF">E3T53_09920</name>
</gene>
<keyword evidence="2" id="KW-0456">Lyase</keyword>
<dbReference type="SUPFAM" id="SSF53800">
    <property type="entry name" value="Chelatase"/>
    <property type="match status" value="1"/>
</dbReference>
<reference evidence="3 4" key="1">
    <citation type="submission" date="2019-03" db="EMBL/GenBank/DDBJ databases">
        <title>Genomics of glacier-inhabiting Cryobacterium strains.</title>
        <authorList>
            <person name="Liu Q."/>
            <person name="Xin Y.-H."/>
        </authorList>
    </citation>
    <scope>NUCLEOTIDE SEQUENCE [LARGE SCALE GENOMIC DNA]</scope>
    <source>
        <strain evidence="3 4">CGMCC 1.4292</strain>
    </source>
</reference>
<evidence type="ECO:0000256" key="1">
    <source>
        <dbReference type="ARBA" id="ARBA00022723"/>
    </source>
</evidence>
<evidence type="ECO:0000313" key="3">
    <source>
        <dbReference type="EMBL" id="TFD78498.1"/>
    </source>
</evidence>
<protein>
    <submittedName>
        <fullName evidence="3">Cobalamin biosynthesis protein CbiX</fullName>
    </submittedName>
</protein>
<proteinExistence type="predicted"/>
<dbReference type="Proteomes" id="UP000298218">
    <property type="component" value="Unassembled WGS sequence"/>
</dbReference>
<dbReference type="OrthoDB" id="7345302at2"/>
<keyword evidence="4" id="KW-1185">Reference proteome</keyword>
<dbReference type="Gene3D" id="3.40.50.1400">
    <property type="match status" value="2"/>
</dbReference>
<dbReference type="GO" id="GO:0016829">
    <property type="term" value="F:lyase activity"/>
    <property type="evidence" value="ECO:0007669"/>
    <property type="project" value="UniProtKB-KW"/>
</dbReference>
<evidence type="ECO:0000313" key="4">
    <source>
        <dbReference type="Proteomes" id="UP000298218"/>
    </source>
</evidence>
<comment type="caution">
    <text evidence="3">The sequence shown here is derived from an EMBL/GenBank/DDBJ whole genome shotgun (WGS) entry which is preliminary data.</text>
</comment>
<keyword evidence="1" id="KW-0479">Metal-binding</keyword>
<dbReference type="PANTHER" id="PTHR33542">
    <property type="entry name" value="SIROHYDROCHLORIN FERROCHELATASE, CHLOROPLASTIC"/>
    <property type="match status" value="1"/>
</dbReference>
<dbReference type="Pfam" id="PF01903">
    <property type="entry name" value="CbiX"/>
    <property type="match status" value="2"/>
</dbReference>
<dbReference type="EMBL" id="SOHQ01000028">
    <property type="protein sequence ID" value="TFD78498.1"/>
    <property type="molecule type" value="Genomic_DNA"/>
</dbReference>
<evidence type="ECO:0000256" key="2">
    <source>
        <dbReference type="ARBA" id="ARBA00023239"/>
    </source>
</evidence>
<organism evidence="3 4">
    <name type="scientific">Cryobacterium psychrophilum</name>
    <dbReference type="NCBI Taxonomy" id="41988"/>
    <lineage>
        <taxon>Bacteria</taxon>
        <taxon>Bacillati</taxon>
        <taxon>Actinomycetota</taxon>
        <taxon>Actinomycetes</taxon>
        <taxon>Micrococcales</taxon>
        <taxon>Microbacteriaceae</taxon>
        <taxon>Cryobacterium</taxon>
    </lineage>
</organism>
<dbReference type="CDD" id="cd03416">
    <property type="entry name" value="CbiX_SirB_N"/>
    <property type="match status" value="1"/>
</dbReference>
<dbReference type="InterPro" id="IPR050963">
    <property type="entry name" value="Sirohydro_Cobaltochel/CbiX"/>
</dbReference>
<name>A0A4Y8KNB8_9MICO</name>
<dbReference type="InterPro" id="IPR002762">
    <property type="entry name" value="CbiX-like"/>
</dbReference>
<dbReference type="GO" id="GO:0046872">
    <property type="term" value="F:metal ion binding"/>
    <property type="evidence" value="ECO:0007669"/>
    <property type="project" value="UniProtKB-KW"/>
</dbReference>
<accession>A0A4Y8KNB8</accession>